<sequence>MHAVFFLKDAHKSDGNFLSVSPQSQISHHICALRLWRLSHPLLLDGIGAPVIRRHKGQIAKVGRLDKAKLVHVSNEIDMQRAGGNRLTGEGCVQSIKTVTKI</sequence>
<dbReference type="EMBL" id="CAJFCJ010000026">
    <property type="protein sequence ID" value="CAD5125398.1"/>
    <property type="molecule type" value="Genomic_DNA"/>
</dbReference>
<proteinExistence type="predicted"/>
<evidence type="ECO:0000313" key="2">
    <source>
        <dbReference type="Proteomes" id="UP000549394"/>
    </source>
</evidence>
<evidence type="ECO:0000313" key="1">
    <source>
        <dbReference type="EMBL" id="CAD5125398.1"/>
    </source>
</evidence>
<comment type="caution">
    <text evidence="1">The sequence shown here is derived from an EMBL/GenBank/DDBJ whole genome shotgun (WGS) entry which is preliminary data.</text>
</comment>
<reference evidence="1 2" key="1">
    <citation type="submission" date="2020-08" db="EMBL/GenBank/DDBJ databases">
        <authorList>
            <person name="Hejnol A."/>
        </authorList>
    </citation>
    <scope>NUCLEOTIDE SEQUENCE [LARGE SCALE GENOMIC DNA]</scope>
</reference>
<name>A0A7I8WBA1_9ANNE</name>
<dbReference type="Proteomes" id="UP000549394">
    <property type="component" value="Unassembled WGS sequence"/>
</dbReference>
<dbReference type="AlphaFoldDB" id="A0A7I8WBA1"/>
<organism evidence="1 2">
    <name type="scientific">Dimorphilus gyrociliatus</name>
    <dbReference type="NCBI Taxonomy" id="2664684"/>
    <lineage>
        <taxon>Eukaryota</taxon>
        <taxon>Metazoa</taxon>
        <taxon>Spiralia</taxon>
        <taxon>Lophotrochozoa</taxon>
        <taxon>Annelida</taxon>
        <taxon>Polychaeta</taxon>
        <taxon>Polychaeta incertae sedis</taxon>
        <taxon>Dinophilidae</taxon>
        <taxon>Dimorphilus</taxon>
    </lineage>
</organism>
<keyword evidence="2" id="KW-1185">Reference proteome</keyword>
<gene>
    <name evidence="1" type="ORF">DGYR_LOCUS12775</name>
</gene>
<accession>A0A7I8WBA1</accession>
<protein>
    <submittedName>
        <fullName evidence="1">Uncharacterized protein</fullName>
    </submittedName>
</protein>